<evidence type="ECO:0000313" key="2">
    <source>
        <dbReference type="Proteomes" id="UP000265520"/>
    </source>
</evidence>
<dbReference type="Proteomes" id="UP000265520">
    <property type="component" value="Unassembled WGS sequence"/>
</dbReference>
<keyword evidence="2" id="KW-1185">Reference proteome</keyword>
<accession>A0A392TV49</accession>
<name>A0A392TV49_9FABA</name>
<feature type="non-terminal residue" evidence="1">
    <location>
        <position position="1"/>
    </location>
</feature>
<sequence length="27" mass="2938">FVGGKRVSGGVHTSPVNVHFFPVMLRI</sequence>
<protein>
    <submittedName>
        <fullName evidence="1">Uncharacterized protein</fullName>
    </submittedName>
</protein>
<dbReference type="EMBL" id="LXQA010650419">
    <property type="protein sequence ID" value="MCI64160.1"/>
    <property type="molecule type" value="Genomic_DNA"/>
</dbReference>
<comment type="caution">
    <text evidence="1">The sequence shown here is derived from an EMBL/GenBank/DDBJ whole genome shotgun (WGS) entry which is preliminary data.</text>
</comment>
<dbReference type="AlphaFoldDB" id="A0A392TV49"/>
<organism evidence="1 2">
    <name type="scientific">Trifolium medium</name>
    <dbReference type="NCBI Taxonomy" id="97028"/>
    <lineage>
        <taxon>Eukaryota</taxon>
        <taxon>Viridiplantae</taxon>
        <taxon>Streptophyta</taxon>
        <taxon>Embryophyta</taxon>
        <taxon>Tracheophyta</taxon>
        <taxon>Spermatophyta</taxon>
        <taxon>Magnoliopsida</taxon>
        <taxon>eudicotyledons</taxon>
        <taxon>Gunneridae</taxon>
        <taxon>Pentapetalae</taxon>
        <taxon>rosids</taxon>
        <taxon>fabids</taxon>
        <taxon>Fabales</taxon>
        <taxon>Fabaceae</taxon>
        <taxon>Papilionoideae</taxon>
        <taxon>50 kb inversion clade</taxon>
        <taxon>NPAAA clade</taxon>
        <taxon>Hologalegina</taxon>
        <taxon>IRL clade</taxon>
        <taxon>Trifolieae</taxon>
        <taxon>Trifolium</taxon>
    </lineage>
</organism>
<proteinExistence type="predicted"/>
<reference evidence="1 2" key="1">
    <citation type="journal article" date="2018" name="Front. Plant Sci.">
        <title>Red Clover (Trifolium pratense) and Zigzag Clover (T. medium) - A Picture of Genomic Similarities and Differences.</title>
        <authorList>
            <person name="Dluhosova J."/>
            <person name="Istvanek J."/>
            <person name="Nedelnik J."/>
            <person name="Repkova J."/>
        </authorList>
    </citation>
    <scope>NUCLEOTIDE SEQUENCE [LARGE SCALE GENOMIC DNA]</scope>
    <source>
        <strain evidence="2">cv. 10/8</strain>
        <tissue evidence="1">Leaf</tissue>
    </source>
</reference>
<evidence type="ECO:0000313" key="1">
    <source>
        <dbReference type="EMBL" id="MCI64160.1"/>
    </source>
</evidence>